<dbReference type="AlphaFoldDB" id="A0A2P2QMV3"/>
<evidence type="ECO:0000313" key="1">
    <source>
        <dbReference type="EMBL" id="MBX68261.1"/>
    </source>
</evidence>
<organism evidence="1">
    <name type="scientific">Rhizophora mucronata</name>
    <name type="common">Asiatic mangrove</name>
    <dbReference type="NCBI Taxonomy" id="61149"/>
    <lineage>
        <taxon>Eukaryota</taxon>
        <taxon>Viridiplantae</taxon>
        <taxon>Streptophyta</taxon>
        <taxon>Embryophyta</taxon>
        <taxon>Tracheophyta</taxon>
        <taxon>Spermatophyta</taxon>
        <taxon>Magnoliopsida</taxon>
        <taxon>eudicotyledons</taxon>
        <taxon>Gunneridae</taxon>
        <taxon>Pentapetalae</taxon>
        <taxon>rosids</taxon>
        <taxon>fabids</taxon>
        <taxon>Malpighiales</taxon>
        <taxon>Rhizophoraceae</taxon>
        <taxon>Rhizophora</taxon>
    </lineage>
</organism>
<proteinExistence type="predicted"/>
<reference evidence="1" key="1">
    <citation type="submission" date="2018-02" db="EMBL/GenBank/DDBJ databases">
        <title>Rhizophora mucronata_Transcriptome.</title>
        <authorList>
            <person name="Meera S.P."/>
            <person name="Sreeshan A."/>
            <person name="Augustine A."/>
        </authorList>
    </citation>
    <scope>NUCLEOTIDE SEQUENCE</scope>
    <source>
        <tissue evidence="1">Leaf</tissue>
    </source>
</reference>
<sequence>MTQKHLHDEHNLCTGWLTSLITLKFPELKTPHLFQSPRFHLSA</sequence>
<name>A0A2P2QMV3_RHIMU</name>
<protein>
    <submittedName>
        <fullName evidence="1">Uncharacterized protein</fullName>
    </submittedName>
</protein>
<dbReference type="EMBL" id="GGEC01087777">
    <property type="protein sequence ID" value="MBX68261.1"/>
    <property type="molecule type" value="Transcribed_RNA"/>
</dbReference>
<accession>A0A2P2QMV3</accession>